<name>A0A377I396_HAEPH</name>
<organism evidence="1 2">
    <name type="scientific">Haemophilus parahaemolyticus</name>
    <dbReference type="NCBI Taxonomy" id="735"/>
    <lineage>
        <taxon>Bacteria</taxon>
        <taxon>Pseudomonadati</taxon>
        <taxon>Pseudomonadota</taxon>
        <taxon>Gammaproteobacteria</taxon>
        <taxon>Pasteurellales</taxon>
        <taxon>Pasteurellaceae</taxon>
        <taxon>Haemophilus</taxon>
    </lineage>
</organism>
<gene>
    <name evidence="1" type="ORF">NCTC10794_01897</name>
</gene>
<dbReference type="AlphaFoldDB" id="A0A377I396"/>
<sequence>MSYSLNDKILFNLLKWRVTYSTTRHNESDDFIMRSLLQIYP</sequence>
<evidence type="ECO:0000313" key="2">
    <source>
        <dbReference type="Proteomes" id="UP000254867"/>
    </source>
</evidence>
<reference evidence="1 2" key="1">
    <citation type="submission" date="2018-06" db="EMBL/GenBank/DDBJ databases">
        <authorList>
            <consortium name="Pathogen Informatics"/>
            <person name="Doyle S."/>
        </authorList>
    </citation>
    <scope>NUCLEOTIDE SEQUENCE [LARGE SCALE GENOMIC DNA]</scope>
    <source>
        <strain evidence="1 2">NCTC10794</strain>
    </source>
</reference>
<dbReference type="EMBL" id="UGHH01000002">
    <property type="protein sequence ID" value="STO64819.1"/>
    <property type="molecule type" value="Genomic_DNA"/>
</dbReference>
<dbReference type="Proteomes" id="UP000254867">
    <property type="component" value="Unassembled WGS sequence"/>
</dbReference>
<proteinExistence type="predicted"/>
<accession>A0A377I396</accession>
<protein>
    <submittedName>
        <fullName evidence="1">Uncharacterized protein</fullName>
    </submittedName>
</protein>
<evidence type="ECO:0000313" key="1">
    <source>
        <dbReference type="EMBL" id="STO64819.1"/>
    </source>
</evidence>